<gene>
    <name evidence="2" type="ORF">Scep_007794</name>
</gene>
<comment type="caution">
    <text evidence="2">The sequence shown here is derived from an EMBL/GenBank/DDBJ whole genome shotgun (WGS) entry which is preliminary data.</text>
</comment>
<proteinExistence type="predicted"/>
<dbReference type="Proteomes" id="UP001419268">
    <property type="component" value="Unassembled WGS sequence"/>
</dbReference>
<accession>A0AAP0KAS4</accession>
<evidence type="ECO:0000313" key="2">
    <source>
        <dbReference type="EMBL" id="KAK9149037.1"/>
    </source>
</evidence>
<organism evidence="2 3">
    <name type="scientific">Stephania cephalantha</name>
    <dbReference type="NCBI Taxonomy" id="152367"/>
    <lineage>
        <taxon>Eukaryota</taxon>
        <taxon>Viridiplantae</taxon>
        <taxon>Streptophyta</taxon>
        <taxon>Embryophyta</taxon>
        <taxon>Tracheophyta</taxon>
        <taxon>Spermatophyta</taxon>
        <taxon>Magnoliopsida</taxon>
        <taxon>Ranunculales</taxon>
        <taxon>Menispermaceae</taxon>
        <taxon>Menispermoideae</taxon>
        <taxon>Cissampelideae</taxon>
        <taxon>Stephania</taxon>
    </lineage>
</organism>
<feature type="region of interest" description="Disordered" evidence="1">
    <location>
        <begin position="42"/>
        <end position="70"/>
    </location>
</feature>
<reference evidence="2 3" key="1">
    <citation type="submission" date="2024-01" db="EMBL/GenBank/DDBJ databases">
        <title>Genome assemblies of Stephania.</title>
        <authorList>
            <person name="Yang L."/>
        </authorList>
    </citation>
    <scope>NUCLEOTIDE SEQUENCE [LARGE SCALE GENOMIC DNA]</scope>
    <source>
        <strain evidence="2">JXDWG</strain>
        <tissue evidence="2">Leaf</tissue>
    </source>
</reference>
<dbReference type="AlphaFoldDB" id="A0AAP0KAS4"/>
<name>A0AAP0KAS4_9MAGN</name>
<protein>
    <submittedName>
        <fullName evidence="2">Uncharacterized protein</fullName>
    </submittedName>
</protein>
<evidence type="ECO:0000256" key="1">
    <source>
        <dbReference type="SAM" id="MobiDB-lite"/>
    </source>
</evidence>
<sequence>MLKRLGGQQPRQVTWSRLQDTEMLDMARSKTGVSREQVYWKSKRTEQAVGTSDTRGGKKRQTASYRKEKQ</sequence>
<keyword evidence="3" id="KW-1185">Reference proteome</keyword>
<dbReference type="EMBL" id="JBBNAG010000003">
    <property type="protein sequence ID" value="KAK9149037.1"/>
    <property type="molecule type" value="Genomic_DNA"/>
</dbReference>
<evidence type="ECO:0000313" key="3">
    <source>
        <dbReference type="Proteomes" id="UP001419268"/>
    </source>
</evidence>